<dbReference type="InterPro" id="IPR009593">
    <property type="entry name" value="DUF1203"/>
</dbReference>
<accession>A0A1I4DA57</accession>
<dbReference type="STRING" id="1123062.SAMN02745775_11090"/>
<evidence type="ECO:0008006" key="3">
    <source>
        <dbReference type="Google" id="ProtNLM"/>
    </source>
</evidence>
<reference evidence="1 2" key="1">
    <citation type="submission" date="2016-10" db="EMBL/GenBank/DDBJ databases">
        <authorList>
            <person name="de Groot N.N."/>
        </authorList>
    </citation>
    <scope>NUCLEOTIDE SEQUENCE [LARGE SCALE GENOMIC DNA]</scope>
    <source>
        <strain evidence="1 2">DSM 19981</strain>
    </source>
</reference>
<dbReference type="Proteomes" id="UP000199473">
    <property type="component" value="Unassembled WGS sequence"/>
</dbReference>
<dbReference type="EMBL" id="FOSQ01000010">
    <property type="protein sequence ID" value="SFK90684.1"/>
    <property type="molecule type" value="Genomic_DNA"/>
</dbReference>
<evidence type="ECO:0000313" key="1">
    <source>
        <dbReference type="EMBL" id="SFK90684.1"/>
    </source>
</evidence>
<organism evidence="1 2">
    <name type="scientific">Falsiroseomonas stagni DSM 19981</name>
    <dbReference type="NCBI Taxonomy" id="1123062"/>
    <lineage>
        <taxon>Bacteria</taxon>
        <taxon>Pseudomonadati</taxon>
        <taxon>Pseudomonadota</taxon>
        <taxon>Alphaproteobacteria</taxon>
        <taxon>Acetobacterales</taxon>
        <taxon>Roseomonadaceae</taxon>
        <taxon>Falsiroseomonas</taxon>
    </lineage>
</organism>
<dbReference type="RefSeq" id="WP_092962091.1">
    <property type="nucleotide sequence ID" value="NZ_FOSQ01000010.1"/>
</dbReference>
<keyword evidence="2" id="KW-1185">Reference proteome</keyword>
<proteinExistence type="predicted"/>
<gene>
    <name evidence="1" type="ORF">SAMN02745775_11090</name>
</gene>
<dbReference type="PIRSF" id="PIRSF034110">
    <property type="entry name" value="DUF1203"/>
    <property type="match status" value="1"/>
</dbReference>
<protein>
    <recommendedName>
        <fullName evidence="3">DUF1203 domain-containing protein</fullName>
    </recommendedName>
</protein>
<dbReference type="Pfam" id="PF06718">
    <property type="entry name" value="DUF1203"/>
    <property type="match status" value="1"/>
</dbReference>
<name>A0A1I4DA57_9PROT</name>
<dbReference type="AlphaFoldDB" id="A0A1I4DA57"/>
<dbReference type="OrthoDB" id="118609at2"/>
<evidence type="ECO:0000313" key="2">
    <source>
        <dbReference type="Proteomes" id="UP000199473"/>
    </source>
</evidence>
<sequence>MTEFRCTPIPAETATRWRETGRDDRGNALIRRLVDGPGFPCRHCLRLGQPGQAMLLGSYDLPRPLGVYWTPSPIFLHADAADCPRFEEQDSIAPTVLANGLVSVRAYDSDDLCLYDLGQVVEGAAVAAPLARALTDPRTAHVNIHTARPGCLLVAVERLSDPA</sequence>